<name>A0A1E4T6H3_9ASCO</name>
<dbReference type="PANTHER" id="PTHR44267">
    <property type="entry name" value="WD REPEAT-CONTAINING PROTEIN 43"/>
    <property type="match status" value="1"/>
</dbReference>
<dbReference type="InterPro" id="IPR015943">
    <property type="entry name" value="WD40/YVTN_repeat-like_dom_sf"/>
</dbReference>
<feature type="region of interest" description="Disordered" evidence="3">
    <location>
        <begin position="349"/>
        <end position="385"/>
    </location>
</feature>
<protein>
    <recommendedName>
        <fullName evidence="6">Small-subunit processome Utp12 domain-containing protein</fullName>
    </recommendedName>
</protein>
<evidence type="ECO:0000256" key="3">
    <source>
        <dbReference type="SAM" id="MobiDB-lite"/>
    </source>
</evidence>
<dbReference type="SUPFAM" id="SSF50978">
    <property type="entry name" value="WD40 repeat-like"/>
    <property type="match status" value="1"/>
</dbReference>
<dbReference type="GO" id="GO:0005730">
    <property type="term" value="C:nucleolus"/>
    <property type="evidence" value="ECO:0007669"/>
    <property type="project" value="TreeGrafter"/>
</dbReference>
<dbReference type="EMBL" id="KV453848">
    <property type="protein sequence ID" value="ODV87367.1"/>
    <property type="molecule type" value="Genomic_DNA"/>
</dbReference>
<dbReference type="Proteomes" id="UP000094801">
    <property type="component" value="Unassembled WGS sequence"/>
</dbReference>
<evidence type="ECO:0000313" key="5">
    <source>
        <dbReference type="Proteomes" id="UP000094801"/>
    </source>
</evidence>
<evidence type="ECO:0008006" key="6">
    <source>
        <dbReference type="Google" id="ProtNLM"/>
    </source>
</evidence>
<dbReference type="AlphaFoldDB" id="A0A1E4T6H3"/>
<feature type="compositionally biased region" description="Acidic residues" evidence="3">
    <location>
        <begin position="354"/>
        <end position="382"/>
    </location>
</feature>
<dbReference type="PANTHER" id="PTHR44267:SF1">
    <property type="entry name" value="WD REPEAT-CONTAINING PROTEIN 43"/>
    <property type="match status" value="1"/>
</dbReference>
<evidence type="ECO:0000313" key="4">
    <source>
        <dbReference type="EMBL" id="ODV87367.1"/>
    </source>
</evidence>
<dbReference type="Gene3D" id="2.130.10.10">
    <property type="entry name" value="YVTN repeat-like/Quinoprotein amine dehydrogenase"/>
    <property type="match status" value="1"/>
</dbReference>
<dbReference type="InterPro" id="IPR036322">
    <property type="entry name" value="WD40_repeat_dom_sf"/>
</dbReference>
<feature type="region of interest" description="Disordered" evidence="3">
    <location>
        <begin position="543"/>
        <end position="602"/>
    </location>
</feature>
<evidence type="ECO:0000256" key="1">
    <source>
        <dbReference type="ARBA" id="ARBA00004123"/>
    </source>
</evidence>
<dbReference type="InterPro" id="IPR052414">
    <property type="entry name" value="U3_snoRNA-assoc_WDR"/>
</dbReference>
<reference evidence="5" key="1">
    <citation type="submission" date="2016-04" db="EMBL/GenBank/DDBJ databases">
        <title>Comparative genomics of biotechnologically important yeasts.</title>
        <authorList>
            <consortium name="DOE Joint Genome Institute"/>
            <person name="Riley R."/>
            <person name="Haridas S."/>
            <person name="Wolfe K.H."/>
            <person name="Lopes M.R."/>
            <person name="Hittinger C.T."/>
            <person name="Goker M."/>
            <person name="Salamov A."/>
            <person name="Wisecaver J."/>
            <person name="Long T.M."/>
            <person name="Aerts A.L."/>
            <person name="Barry K."/>
            <person name="Choi C."/>
            <person name="Clum A."/>
            <person name="Coughlan A.Y."/>
            <person name="Deshpande S."/>
            <person name="Douglass A.P."/>
            <person name="Hanson S.J."/>
            <person name="Klenk H.-P."/>
            <person name="Labutti K."/>
            <person name="Lapidus A."/>
            <person name="Lindquist E."/>
            <person name="Lipzen A."/>
            <person name="Meier-Kolthoff J.P."/>
            <person name="Ohm R.A."/>
            <person name="Otillar R.P."/>
            <person name="Pangilinan J."/>
            <person name="Peng Y."/>
            <person name="Rokas A."/>
            <person name="Rosa C.A."/>
            <person name="Scheuner C."/>
            <person name="Sibirny A.A."/>
            <person name="Slot J.C."/>
            <person name="Stielow J.B."/>
            <person name="Sun H."/>
            <person name="Kurtzman C.P."/>
            <person name="Blackwell M."/>
            <person name="Grigoriev I.V."/>
            <person name="Jeffries T.W."/>
        </authorList>
    </citation>
    <scope>NUCLEOTIDE SEQUENCE [LARGE SCALE GENOMIC DNA]</scope>
    <source>
        <strain evidence="5">NRRL YB-2248</strain>
    </source>
</reference>
<proteinExistence type="predicted"/>
<gene>
    <name evidence="4" type="ORF">CANARDRAFT_5906</name>
</gene>
<dbReference type="STRING" id="983967.A0A1E4T6H3"/>
<feature type="compositionally biased region" description="Acidic residues" evidence="3">
    <location>
        <begin position="560"/>
        <end position="575"/>
    </location>
</feature>
<feature type="compositionally biased region" description="Acidic residues" evidence="3">
    <location>
        <begin position="585"/>
        <end position="602"/>
    </location>
</feature>
<organism evidence="4 5">
    <name type="scientific">[Candida] arabinofermentans NRRL YB-2248</name>
    <dbReference type="NCBI Taxonomy" id="983967"/>
    <lineage>
        <taxon>Eukaryota</taxon>
        <taxon>Fungi</taxon>
        <taxon>Dikarya</taxon>
        <taxon>Ascomycota</taxon>
        <taxon>Saccharomycotina</taxon>
        <taxon>Pichiomycetes</taxon>
        <taxon>Pichiales</taxon>
        <taxon>Pichiaceae</taxon>
        <taxon>Ogataea</taxon>
        <taxon>Ogataea/Candida clade</taxon>
    </lineage>
</organism>
<sequence>MKNTVINSYVDFSDLLIASVVSGPGRNEIQIIPLKPSISELKSNIEFESDEKVQEVKWISFDEPKNTGTPKKTKRKANDDNSFKNEENLKFDYLAILLTTGEMLIYSPLMKDFSNKISNDSPLSCICNGPKSTIIAYDSENSSLKTFNVFENRLQSSKPWKLDRDVKYMEYSASTNKLLVCSSTLYILNAENLEDESKVVSPKAHQSLINSLILSPQQPELLAVSRDSSSIIHIISTASAKITATLKTNSNIKTLILLPVSKSRDFESLAAITETGSIEIFVEPFSKKGRKQIVSNSQLITDVDNIAFVNIVNQDEYFKGIYYEDYNFDYTDFELDDLKNLQGQLTISLGREEAESDADPQSDDDAEVEMDESSELEDEEFAREEPSEVHTLISENLTQQSTLISIVSQNVEHSKRTTYLLSDSEAITLFKKISIHISDEPQQSANLAPWFKYLLLSKGNLISKDVDCIGVLKLVQSTLIENVKLLPNLLSLQGRLSLLQAQLKLRNEIMSQKHDTETLQNGSVASFPSKSVETSLVLDGENDDFEEDDLSHVNGTKNNDDDDDEDEDDEDEDIIGDGAQVELDGSFENDGQDDDDDTGDEN</sequence>
<comment type="subcellular location">
    <subcellularLocation>
        <location evidence="1">Nucleus</location>
    </subcellularLocation>
</comment>
<keyword evidence="5" id="KW-1185">Reference proteome</keyword>
<dbReference type="OrthoDB" id="30195at2759"/>
<dbReference type="GO" id="GO:0000462">
    <property type="term" value="P:maturation of SSU-rRNA from tricistronic rRNA transcript (SSU-rRNA, 5.8S rRNA, LSU-rRNA)"/>
    <property type="evidence" value="ECO:0007669"/>
    <property type="project" value="TreeGrafter"/>
</dbReference>
<evidence type="ECO:0000256" key="2">
    <source>
        <dbReference type="ARBA" id="ARBA00023242"/>
    </source>
</evidence>
<keyword evidence="2" id="KW-0539">Nucleus</keyword>
<accession>A0A1E4T6H3</accession>